<dbReference type="Gene3D" id="3.40.140.10">
    <property type="entry name" value="Cytidine Deaminase, domain 2"/>
    <property type="match status" value="1"/>
</dbReference>
<evidence type="ECO:0000313" key="3">
    <source>
        <dbReference type="EMBL" id="ODV87221.1"/>
    </source>
</evidence>
<dbReference type="InterPro" id="IPR016193">
    <property type="entry name" value="Cytidine_deaminase-like"/>
</dbReference>
<evidence type="ECO:0000256" key="1">
    <source>
        <dbReference type="ARBA" id="ARBA00022801"/>
    </source>
</evidence>
<accession>A0A1E4T678</accession>
<dbReference type="PANTHER" id="PTHR11079">
    <property type="entry name" value="CYTOSINE DEAMINASE FAMILY MEMBER"/>
    <property type="match status" value="1"/>
</dbReference>
<dbReference type="STRING" id="983967.A0A1E4T678"/>
<dbReference type="GO" id="GO:0005634">
    <property type="term" value="C:nucleus"/>
    <property type="evidence" value="ECO:0007669"/>
    <property type="project" value="TreeGrafter"/>
</dbReference>
<dbReference type="GO" id="GO:0005737">
    <property type="term" value="C:cytoplasm"/>
    <property type="evidence" value="ECO:0007669"/>
    <property type="project" value="TreeGrafter"/>
</dbReference>
<proteinExistence type="predicted"/>
<organism evidence="3 4">
    <name type="scientific">[Candida] arabinofermentans NRRL YB-2248</name>
    <dbReference type="NCBI Taxonomy" id="983967"/>
    <lineage>
        <taxon>Eukaryota</taxon>
        <taxon>Fungi</taxon>
        <taxon>Dikarya</taxon>
        <taxon>Ascomycota</taxon>
        <taxon>Saccharomycotina</taxon>
        <taxon>Pichiomycetes</taxon>
        <taxon>Pichiales</taxon>
        <taxon>Pichiaceae</taxon>
        <taxon>Ogataea</taxon>
        <taxon>Ogataea/Candida clade</taxon>
    </lineage>
</organism>
<dbReference type="SUPFAM" id="SSF53927">
    <property type="entry name" value="Cytidine deaminase-like"/>
    <property type="match status" value="1"/>
</dbReference>
<protein>
    <recommendedName>
        <fullName evidence="2">CMP/dCMP-type deaminase domain-containing protein</fullName>
    </recommendedName>
</protein>
<evidence type="ECO:0000313" key="4">
    <source>
        <dbReference type="Proteomes" id="UP000094801"/>
    </source>
</evidence>
<dbReference type="EMBL" id="KV453848">
    <property type="protein sequence ID" value="ODV87221.1"/>
    <property type="molecule type" value="Genomic_DNA"/>
</dbReference>
<reference evidence="4" key="1">
    <citation type="submission" date="2016-04" db="EMBL/GenBank/DDBJ databases">
        <title>Comparative genomics of biotechnologically important yeasts.</title>
        <authorList>
            <consortium name="DOE Joint Genome Institute"/>
            <person name="Riley R."/>
            <person name="Haridas S."/>
            <person name="Wolfe K.H."/>
            <person name="Lopes M.R."/>
            <person name="Hittinger C.T."/>
            <person name="Goker M."/>
            <person name="Salamov A."/>
            <person name="Wisecaver J."/>
            <person name="Long T.M."/>
            <person name="Aerts A.L."/>
            <person name="Barry K."/>
            <person name="Choi C."/>
            <person name="Clum A."/>
            <person name="Coughlan A.Y."/>
            <person name="Deshpande S."/>
            <person name="Douglass A.P."/>
            <person name="Hanson S.J."/>
            <person name="Klenk H.-P."/>
            <person name="Labutti K."/>
            <person name="Lapidus A."/>
            <person name="Lindquist E."/>
            <person name="Lipzen A."/>
            <person name="Meier-Kolthoff J.P."/>
            <person name="Ohm R.A."/>
            <person name="Otillar R.P."/>
            <person name="Pangilinan J."/>
            <person name="Peng Y."/>
            <person name="Rokas A."/>
            <person name="Rosa C.A."/>
            <person name="Scheuner C."/>
            <person name="Sibirny A.A."/>
            <person name="Slot J.C."/>
            <person name="Stielow J.B."/>
            <person name="Sun H."/>
            <person name="Kurtzman C.P."/>
            <person name="Blackwell M."/>
            <person name="Grigoriev I.V."/>
            <person name="Jeffries T.W."/>
        </authorList>
    </citation>
    <scope>NUCLEOTIDE SEQUENCE [LARGE SCALE GENOMIC DNA]</scope>
    <source>
        <strain evidence="4">NRRL YB-2248</strain>
    </source>
</reference>
<dbReference type="Proteomes" id="UP000094801">
    <property type="component" value="Unassembled WGS sequence"/>
</dbReference>
<dbReference type="CDD" id="cd01285">
    <property type="entry name" value="nucleoside_deaminase"/>
    <property type="match status" value="1"/>
</dbReference>
<sequence length="246" mass="28672">MGKNEIPVHYFWMKEALKVAEEALTVKEVPVACIYVYKGKIIARGFNQTNITLNGTRHAEFEGFKTIRELYPESFEEVLKETDLYVTVEPCIMCASLLRQIQIRRVFFGCANERFGGNGSVFKVNNDFPKSQDIDREKLKRSYTVYPGILNKDAVIMLRKFYLLENEKSPNLKDKKYRKLELQEFPILNYSSFLTKSEFTMLFGKEYEFIYDENQFLEFNETGELTNEATGSGLKRVKLSDNSFNI</sequence>
<dbReference type="PROSITE" id="PS51747">
    <property type="entry name" value="CYT_DCMP_DEAMINASES_2"/>
    <property type="match status" value="1"/>
</dbReference>
<dbReference type="GO" id="GO:0002100">
    <property type="term" value="P:tRNA wobble adenosine to inosine editing"/>
    <property type="evidence" value="ECO:0007669"/>
    <property type="project" value="InterPro"/>
</dbReference>
<dbReference type="GO" id="GO:0046872">
    <property type="term" value="F:metal ion binding"/>
    <property type="evidence" value="ECO:0007669"/>
    <property type="project" value="UniProtKB-KW"/>
</dbReference>
<name>A0A1E4T678_9ASCO</name>
<dbReference type="Pfam" id="PF00383">
    <property type="entry name" value="dCMP_cyt_deam_1"/>
    <property type="match status" value="1"/>
</dbReference>
<gene>
    <name evidence="3" type="ORF">CANARDRAFT_5774</name>
</gene>
<dbReference type="OrthoDB" id="1701769at2759"/>
<keyword evidence="1" id="KW-0378">Hydrolase</keyword>
<dbReference type="PANTHER" id="PTHR11079:SF149">
    <property type="entry name" value="TRNA-SPECIFIC ADENOSINE DEAMINASE 2"/>
    <property type="match status" value="1"/>
</dbReference>
<feature type="domain" description="CMP/dCMP-type deaminase" evidence="2">
    <location>
        <begin position="7"/>
        <end position="122"/>
    </location>
</feature>
<dbReference type="AlphaFoldDB" id="A0A1E4T678"/>
<dbReference type="InterPro" id="IPR002125">
    <property type="entry name" value="CMP_dCMP_dom"/>
</dbReference>
<keyword evidence="4" id="KW-1185">Reference proteome</keyword>
<dbReference type="GO" id="GO:0052717">
    <property type="term" value="F:tRNA-specific adenosine-34 deaminase activity"/>
    <property type="evidence" value="ECO:0007669"/>
    <property type="project" value="UniProtKB-EC"/>
</dbReference>
<evidence type="ECO:0000259" key="2">
    <source>
        <dbReference type="PROSITE" id="PS51747"/>
    </source>
</evidence>